<evidence type="ECO:0000256" key="1">
    <source>
        <dbReference type="ARBA" id="ARBA00001478"/>
    </source>
</evidence>
<dbReference type="AlphaFoldDB" id="A0A347WER5"/>
<evidence type="ECO:0000256" key="7">
    <source>
        <dbReference type="ARBA" id="ARBA00023056"/>
    </source>
</evidence>
<dbReference type="GO" id="GO:0005978">
    <property type="term" value="P:glycogen biosynthetic process"/>
    <property type="evidence" value="ECO:0007669"/>
    <property type="project" value="UniProtKB-UniRule"/>
</dbReference>
<organism evidence="11 12">
    <name type="scientific">Komagataeibacter saccharivorans</name>
    <dbReference type="NCBI Taxonomy" id="265959"/>
    <lineage>
        <taxon>Bacteria</taxon>
        <taxon>Pseudomonadati</taxon>
        <taxon>Pseudomonadota</taxon>
        <taxon>Alphaproteobacteria</taxon>
        <taxon>Acetobacterales</taxon>
        <taxon>Acetobacteraceae</taxon>
        <taxon>Komagataeibacter</taxon>
    </lineage>
</organism>
<feature type="binding site" evidence="8">
    <location>
        <position position="26"/>
    </location>
    <ligand>
        <name>ADP-alpha-D-glucose</name>
        <dbReference type="ChEBI" id="CHEBI:57498"/>
    </ligand>
</feature>
<evidence type="ECO:0000259" key="9">
    <source>
        <dbReference type="Pfam" id="PF00534"/>
    </source>
</evidence>
<dbReference type="InterPro" id="IPR001296">
    <property type="entry name" value="Glyco_trans_1"/>
</dbReference>
<evidence type="ECO:0000313" key="12">
    <source>
        <dbReference type="Proteomes" id="UP000264120"/>
    </source>
</evidence>
<dbReference type="NCBIfam" id="NF001899">
    <property type="entry name" value="PRK00654.1-2"/>
    <property type="match status" value="1"/>
</dbReference>
<evidence type="ECO:0000259" key="10">
    <source>
        <dbReference type="Pfam" id="PF08323"/>
    </source>
</evidence>
<feature type="domain" description="Starch synthase catalytic" evidence="10">
    <location>
        <begin position="14"/>
        <end position="256"/>
    </location>
</feature>
<evidence type="ECO:0000256" key="3">
    <source>
        <dbReference type="ARBA" id="ARBA00004964"/>
    </source>
</evidence>
<name>A0A347WER5_9PROT</name>
<dbReference type="Pfam" id="PF08323">
    <property type="entry name" value="Glyco_transf_5"/>
    <property type="match status" value="1"/>
</dbReference>
<reference evidence="11 12" key="1">
    <citation type="submission" date="2017-08" db="EMBL/GenBank/DDBJ databases">
        <title>Complete genome sequence of Gluconacetobacter saccharivorans CV1 isolated from Fermented Vinegar.</title>
        <authorList>
            <person name="Kim S.-Y."/>
        </authorList>
    </citation>
    <scope>NUCLEOTIDE SEQUENCE [LARGE SCALE GENOMIC DNA]</scope>
    <source>
        <strain evidence="11 12">CV1</strain>
    </source>
</reference>
<dbReference type="GO" id="GO:0005829">
    <property type="term" value="C:cytosol"/>
    <property type="evidence" value="ECO:0007669"/>
    <property type="project" value="TreeGrafter"/>
</dbReference>
<dbReference type="UniPathway" id="UPA00164"/>
<dbReference type="EMBL" id="CP023036">
    <property type="protein sequence ID" value="AXY23358.1"/>
    <property type="molecule type" value="Genomic_DNA"/>
</dbReference>
<dbReference type="SUPFAM" id="SSF53756">
    <property type="entry name" value="UDP-Glycosyltransferase/glycogen phosphorylase"/>
    <property type="match status" value="1"/>
</dbReference>
<dbReference type="Proteomes" id="UP000264120">
    <property type="component" value="Chromosome"/>
</dbReference>
<dbReference type="PANTHER" id="PTHR45825">
    <property type="entry name" value="GRANULE-BOUND STARCH SYNTHASE 1, CHLOROPLASTIC/AMYLOPLASTIC"/>
    <property type="match status" value="1"/>
</dbReference>
<dbReference type="GO" id="GO:0009011">
    <property type="term" value="F:alpha-1,4-glucan glucosyltransferase (ADP-glucose donor) activity"/>
    <property type="evidence" value="ECO:0007669"/>
    <property type="project" value="UniProtKB-UniRule"/>
</dbReference>
<dbReference type="InterPro" id="IPR013534">
    <property type="entry name" value="Starch_synth_cat_dom"/>
</dbReference>
<dbReference type="CDD" id="cd03791">
    <property type="entry name" value="GT5_Glycogen_synthase_DULL1-like"/>
    <property type="match status" value="1"/>
</dbReference>
<accession>A0A347WER5</accession>
<comment type="similarity">
    <text evidence="4 8">Belongs to the glycosyltransferase 1 family. Bacterial/plant glycogen synthase subfamily.</text>
</comment>
<evidence type="ECO:0000256" key="4">
    <source>
        <dbReference type="ARBA" id="ARBA00010281"/>
    </source>
</evidence>
<dbReference type="NCBIfam" id="TIGR02095">
    <property type="entry name" value="glgA"/>
    <property type="match status" value="1"/>
</dbReference>
<sequence>MATALSPFVSPIRLLSVTSEMFPFVKTGGLGDVAGSLPMALARYGVNVTTLLPGYRPVMAAMEDRRAVAHLPDLLGHAATLWAARAGDVDLLVLDAPTLFDRPGNPYMCPDGQDWPDNGVRFAALSRMAANIAQGQLACYRPDLVHAHDWQAGLTAAYLHYDRMAAGDDAAAIPRIPVVQTIHNLAFQGRFPASSMAEFGLPPEAFSVEGCECYGAISFLKAGLYFADRITTVSPTYAHEIQTPEGGMGLDGLLRQRRDRLEGILNGISTDIWNPASDPAVHFPYMPGDALGRAPNKRALQAEFGLAADPDAFVIGIVSRLTEQKGIDLLPQVTGNLLAGNTQIIVVGEGDREIERSLVALQQRFAGRFACRIGYSERLGHRVPSAVDALLIPSRFEPCGLTQLSALRYGAVPVASRVGGLADTIVDANPAAMAHGVATGFLFSPVDASTLVTAVSRARMLYRRNRRAWRQLQVNGAACDVSWNEHAVHYVMLFADVLGLDPYAAATSNVICLPSGQQPRRMQREARRRRIARRPPRLSWPLAAPH</sequence>
<comment type="catalytic activity">
    <reaction evidence="1 8">
        <text>[(1-&gt;4)-alpha-D-glucosyl](n) + ADP-alpha-D-glucose = [(1-&gt;4)-alpha-D-glucosyl](n+1) + ADP + H(+)</text>
        <dbReference type="Rhea" id="RHEA:18189"/>
        <dbReference type="Rhea" id="RHEA-COMP:9584"/>
        <dbReference type="Rhea" id="RHEA-COMP:9587"/>
        <dbReference type="ChEBI" id="CHEBI:15378"/>
        <dbReference type="ChEBI" id="CHEBI:15444"/>
        <dbReference type="ChEBI" id="CHEBI:57498"/>
        <dbReference type="ChEBI" id="CHEBI:456216"/>
        <dbReference type="EC" id="2.4.1.21"/>
    </reaction>
</comment>
<dbReference type="KEGG" id="ksc:CD178_02611"/>
<comment type="function">
    <text evidence="2 8">Synthesizes alpha-1,4-glucan chains using ADP-glucose.</text>
</comment>
<dbReference type="Pfam" id="PF00534">
    <property type="entry name" value="Glycos_transf_1"/>
    <property type="match status" value="1"/>
</dbReference>
<dbReference type="PANTHER" id="PTHR45825:SF11">
    <property type="entry name" value="ALPHA AMYLASE DOMAIN-CONTAINING PROTEIN"/>
    <property type="match status" value="1"/>
</dbReference>
<keyword evidence="6 8" id="KW-0808">Transferase</keyword>
<keyword evidence="12" id="KW-1185">Reference proteome</keyword>
<keyword evidence="7 8" id="KW-0320">Glycogen biosynthesis</keyword>
<dbReference type="RefSeq" id="WP_118963301.1">
    <property type="nucleotide sequence ID" value="NZ_CP023036.1"/>
</dbReference>
<evidence type="ECO:0000256" key="2">
    <source>
        <dbReference type="ARBA" id="ARBA00002764"/>
    </source>
</evidence>
<dbReference type="GO" id="GO:0004373">
    <property type="term" value="F:alpha-1,4-glucan glucosyltransferase (UDP-glucose donor) activity"/>
    <property type="evidence" value="ECO:0007669"/>
    <property type="project" value="InterPro"/>
</dbReference>
<evidence type="ECO:0000256" key="5">
    <source>
        <dbReference type="ARBA" id="ARBA00022676"/>
    </source>
</evidence>
<evidence type="ECO:0000313" key="11">
    <source>
        <dbReference type="EMBL" id="AXY23358.1"/>
    </source>
</evidence>
<dbReference type="Gene3D" id="3.40.50.2000">
    <property type="entry name" value="Glycogen Phosphorylase B"/>
    <property type="match status" value="2"/>
</dbReference>
<dbReference type="HAMAP" id="MF_00484">
    <property type="entry name" value="Glycogen_synth"/>
    <property type="match status" value="1"/>
</dbReference>
<gene>
    <name evidence="11" type="primary">glgA1</name>
    <name evidence="8" type="synonym">glgA</name>
    <name evidence="11" type="ORF">CD178_02611</name>
</gene>
<dbReference type="OrthoDB" id="9808590at2"/>
<evidence type="ECO:0000256" key="8">
    <source>
        <dbReference type="HAMAP-Rule" id="MF_00484"/>
    </source>
</evidence>
<proteinExistence type="inferred from homology"/>
<comment type="pathway">
    <text evidence="3 8">Glycan biosynthesis; glycogen biosynthesis.</text>
</comment>
<keyword evidence="5 8" id="KW-0328">Glycosyltransferase</keyword>
<protein>
    <recommendedName>
        <fullName evidence="8">Glycogen synthase</fullName>
        <ecNumber evidence="8">2.4.1.21</ecNumber>
    </recommendedName>
    <alternativeName>
        <fullName evidence="8">Starch [bacterial glycogen] synthase</fullName>
    </alternativeName>
</protein>
<evidence type="ECO:0000256" key="6">
    <source>
        <dbReference type="ARBA" id="ARBA00022679"/>
    </source>
</evidence>
<dbReference type="EC" id="2.4.1.21" evidence="8"/>
<feature type="domain" description="Glycosyl transferase family 1" evidence="9">
    <location>
        <begin position="306"/>
        <end position="457"/>
    </location>
</feature>
<dbReference type="InterPro" id="IPR011835">
    <property type="entry name" value="GS/SS"/>
</dbReference>